<accession>A0ACC2KAE2</accession>
<organism evidence="1 2">
    <name type="scientific">Persea americana</name>
    <name type="common">Avocado</name>
    <dbReference type="NCBI Taxonomy" id="3435"/>
    <lineage>
        <taxon>Eukaryota</taxon>
        <taxon>Viridiplantae</taxon>
        <taxon>Streptophyta</taxon>
        <taxon>Embryophyta</taxon>
        <taxon>Tracheophyta</taxon>
        <taxon>Spermatophyta</taxon>
        <taxon>Magnoliopsida</taxon>
        <taxon>Magnoliidae</taxon>
        <taxon>Laurales</taxon>
        <taxon>Lauraceae</taxon>
        <taxon>Persea</taxon>
    </lineage>
</organism>
<protein>
    <submittedName>
        <fullName evidence="1">Uncharacterized protein</fullName>
    </submittedName>
</protein>
<comment type="caution">
    <text evidence="1">The sequence shown here is derived from an EMBL/GenBank/DDBJ whole genome shotgun (WGS) entry which is preliminary data.</text>
</comment>
<keyword evidence="2" id="KW-1185">Reference proteome</keyword>
<evidence type="ECO:0000313" key="2">
    <source>
        <dbReference type="Proteomes" id="UP001234297"/>
    </source>
</evidence>
<dbReference type="Proteomes" id="UP001234297">
    <property type="component" value="Chromosome 4"/>
</dbReference>
<proteinExistence type="predicted"/>
<reference evidence="1 2" key="1">
    <citation type="journal article" date="2022" name="Hortic Res">
        <title>A haplotype resolved chromosomal level avocado genome allows analysis of novel avocado genes.</title>
        <authorList>
            <person name="Nath O."/>
            <person name="Fletcher S.J."/>
            <person name="Hayward A."/>
            <person name="Shaw L.M."/>
            <person name="Masouleh A.K."/>
            <person name="Furtado A."/>
            <person name="Henry R.J."/>
            <person name="Mitter N."/>
        </authorList>
    </citation>
    <scope>NUCLEOTIDE SEQUENCE [LARGE SCALE GENOMIC DNA]</scope>
    <source>
        <strain evidence="2">cv. Hass</strain>
    </source>
</reference>
<gene>
    <name evidence="1" type="ORF">MRB53_014204</name>
</gene>
<sequence length="356" mass="39667">MSLTRPLLCRPISSSQGPQRHFYRPIPYFPPPLNRLLHSSPLKTPRSFHNLSPVLALPFRRNLGLGFIARSSADEGQPSDAGGVGGSNDEEEEARGQSTMPSRFRHLTKEAPDRPVLWPWLIVLFFVVYAWRTVLWELTNWKKTALAIAGFVGYLLKLAVAIIFMFIGDAVTAVIRYIETFVYFIHSMYISIVGYAPVQELTVIILLTSTVLATAEAVVPTAVKSQPYLLTLAGLIGYGVIDGSVPELLFWLLLSGLFCFSRFIKKRDNVSAALPVAATAAAVGEPWVRVLAIVLYLALAIVQHSKSMEGKVEMETDKKERNDRKLPLPLLVAAFSIGIHIAAKWIRYRHLTWKAL</sequence>
<evidence type="ECO:0000313" key="1">
    <source>
        <dbReference type="EMBL" id="KAJ8618018.1"/>
    </source>
</evidence>
<dbReference type="EMBL" id="CM056812">
    <property type="protein sequence ID" value="KAJ8618018.1"/>
    <property type="molecule type" value="Genomic_DNA"/>
</dbReference>
<name>A0ACC2KAE2_PERAE</name>